<protein>
    <submittedName>
        <fullName evidence="2">Uncharacterized protein</fullName>
    </submittedName>
</protein>
<dbReference type="EMBL" id="AP004764">
    <property type="protein sequence ID" value="BAD10045.1"/>
    <property type="molecule type" value="Genomic_DNA"/>
</dbReference>
<name>Q6Z8Q5_ORYSJ</name>
<evidence type="ECO:0000256" key="1">
    <source>
        <dbReference type="SAM" id="MobiDB-lite"/>
    </source>
</evidence>
<sequence length="80" mass="8088">MGRRRAPAPSAAGGDGNRGGRGAPCAVRGAPPLDGFSWLCAAALAGRGCEGHTPLGRLGSKANQEAVRTNPWVANEQPNP</sequence>
<feature type="compositionally biased region" description="Gly residues" evidence="1">
    <location>
        <begin position="13"/>
        <end position="22"/>
    </location>
</feature>
<dbReference type="Proteomes" id="UP000000763">
    <property type="component" value="Chromosome 8"/>
</dbReference>
<reference evidence="3" key="1">
    <citation type="journal article" date="2005" name="Nature">
        <title>The map-based sequence of the rice genome.</title>
        <authorList>
            <consortium name="International rice genome sequencing project (IRGSP)"/>
            <person name="Matsumoto T."/>
            <person name="Wu J."/>
            <person name="Kanamori H."/>
            <person name="Katayose Y."/>
            <person name="Fujisawa M."/>
            <person name="Namiki N."/>
            <person name="Mizuno H."/>
            <person name="Yamamoto K."/>
            <person name="Antonio B.A."/>
            <person name="Baba T."/>
            <person name="Sakata K."/>
            <person name="Nagamura Y."/>
            <person name="Aoki H."/>
            <person name="Arikawa K."/>
            <person name="Arita K."/>
            <person name="Bito T."/>
            <person name="Chiden Y."/>
            <person name="Fujitsuka N."/>
            <person name="Fukunaka R."/>
            <person name="Hamada M."/>
            <person name="Harada C."/>
            <person name="Hayashi A."/>
            <person name="Hijishita S."/>
            <person name="Honda M."/>
            <person name="Hosokawa S."/>
            <person name="Ichikawa Y."/>
            <person name="Idonuma A."/>
            <person name="Iijima M."/>
            <person name="Ikeda M."/>
            <person name="Ikeno M."/>
            <person name="Ito K."/>
            <person name="Ito S."/>
            <person name="Ito T."/>
            <person name="Ito Y."/>
            <person name="Ito Y."/>
            <person name="Iwabuchi A."/>
            <person name="Kamiya K."/>
            <person name="Karasawa W."/>
            <person name="Kurita K."/>
            <person name="Katagiri S."/>
            <person name="Kikuta A."/>
            <person name="Kobayashi H."/>
            <person name="Kobayashi N."/>
            <person name="Machita K."/>
            <person name="Maehara T."/>
            <person name="Masukawa M."/>
            <person name="Mizubayashi T."/>
            <person name="Mukai Y."/>
            <person name="Nagasaki H."/>
            <person name="Nagata Y."/>
            <person name="Naito S."/>
            <person name="Nakashima M."/>
            <person name="Nakama Y."/>
            <person name="Nakamichi Y."/>
            <person name="Nakamura M."/>
            <person name="Meguro A."/>
            <person name="Negishi M."/>
            <person name="Ohta I."/>
            <person name="Ohta T."/>
            <person name="Okamoto M."/>
            <person name="Ono N."/>
            <person name="Saji S."/>
            <person name="Sakaguchi M."/>
            <person name="Sakai K."/>
            <person name="Shibata M."/>
            <person name="Shimokawa T."/>
            <person name="Song J."/>
            <person name="Takazaki Y."/>
            <person name="Terasawa K."/>
            <person name="Tsugane M."/>
            <person name="Tsuji K."/>
            <person name="Ueda S."/>
            <person name="Waki K."/>
            <person name="Yamagata H."/>
            <person name="Yamamoto M."/>
            <person name="Yamamoto S."/>
            <person name="Yamane H."/>
            <person name="Yoshiki S."/>
            <person name="Yoshihara R."/>
            <person name="Yukawa K."/>
            <person name="Zhong H."/>
            <person name="Yano M."/>
            <person name="Yuan Q."/>
            <person name="Ouyang S."/>
            <person name="Liu J."/>
            <person name="Jones K.M."/>
            <person name="Gansberger K."/>
            <person name="Moffat K."/>
            <person name="Hill J."/>
            <person name="Bera J."/>
            <person name="Fadrosh D."/>
            <person name="Jin S."/>
            <person name="Johri S."/>
            <person name="Kim M."/>
            <person name="Overton L."/>
            <person name="Reardon M."/>
            <person name="Tsitrin T."/>
            <person name="Vuong H."/>
            <person name="Weaver B."/>
            <person name="Ciecko A."/>
            <person name="Tallon L."/>
            <person name="Jackson J."/>
            <person name="Pai G."/>
            <person name="Aken S.V."/>
            <person name="Utterback T."/>
            <person name="Reidmuller S."/>
            <person name="Feldblyum T."/>
            <person name="Hsiao J."/>
            <person name="Zismann V."/>
            <person name="Iobst S."/>
            <person name="de Vazeille A.R."/>
            <person name="Buell C.R."/>
            <person name="Ying K."/>
            <person name="Li Y."/>
            <person name="Lu T."/>
            <person name="Huang Y."/>
            <person name="Zhao Q."/>
            <person name="Feng Q."/>
            <person name="Zhang L."/>
            <person name="Zhu J."/>
            <person name="Weng Q."/>
            <person name="Mu J."/>
            <person name="Lu Y."/>
            <person name="Fan D."/>
            <person name="Liu Y."/>
            <person name="Guan J."/>
            <person name="Zhang Y."/>
            <person name="Yu S."/>
            <person name="Liu X."/>
            <person name="Zhang Y."/>
            <person name="Hong G."/>
            <person name="Han B."/>
            <person name="Choisne N."/>
            <person name="Demange N."/>
            <person name="Orjeda G."/>
            <person name="Samain S."/>
            <person name="Cattolico L."/>
            <person name="Pelletier E."/>
            <person name="Couloux A."/>
            <person name="Segurens B."/>
            <person name="Wincker P."/>
            <person name="D'Hont A."/>
            <person name="Scarpelli C."/>
            <person name="Weissenbach J."/>
            <person name="Salanoubat M."/>
            <person name="Quetier F."/>
            <person name="Yu Y."/>
            <person name="Kim H.R."/>
            <person name="Rambo T."/>
            <person name="Currie J."/>
            <person name="Collura K."/>
            <person name="Luo M."/>
            <person name="Yang T."/>
            <person name="Ammiraju J.S.S."/>
            <person name="Engler F."/>
            <person name="Soderlund C."/>
            <person name="Wing R.A."/>
            <person name="Palmer L.E."/>
            <person name="de la Bastide M."/>
            <person name="Spiegel L."/>
            <person name="Nascimento L."/>
            <person name="Zutavern T."/>
            <person name="O'Shaughnessy A."/>
            <person name="Dike S."/>
            <person name="Dedhia N."/>
            <person name="Preston R."/>
            <person name="Balija V."/>
            <person name="McCombie W.R."/>
            <person name="Chow T."/>
            <person name="Chen H."/>
            <person name="Chung M."/>
            <person name="Chen C."/>
            <person name="Shaw J."/>
            <person name="Wu H."/>
            <person name="Hsiao K."/>
            <person name="Chao Y."/>
            <person name="Chu M."/>
            <person name="Cheng C."/>
            <person name="Hour A."/>
            <person name="Lee P."/>
            <person name="Lin S."/>
            <person name="Lin Y."/>
            <person name="Liou J."/>
            <person name="Liu S."/>
            <person name="Hsing Y."/>
            <person name="Raghuvanshi S."/>
            <person name="Mohanty A."/>
            <person name="Bharti A.K."/>
            <person name="Gaur A."/>
            <person name="Gupta V."/>
            <person name="Kumar D."/>
            <person name="Ravi V."/>
            <person name="Vij S."/>
            <person name="Kapur A."/>
            <person name="Khurana P."/>
            <person name="Khurana P."/>
            <person name="Khurana J.P."/>
            <person name="Tyagi A.K."/>
            <person name="Gaikwad K."/>
            <person name="Singh A."/>
            <person name="Dalal V."/>
            <person name="Srivastava S."/>
            <person name="Dixit A."/>
            <person name="Pal A.K."/>
            <person name="Ghazi I.A."/>
            <person name="Yadav M."/>
            <person name="Pandit A."/>
            <person name="Bhargava A."/>
            <person name="Sureshbabu K."/>
            <person name="Batra K."/>
            <person name="Sharma T.R."/>
            <person name="Mohapatra T."/>
            <person name="Singh N.K."/>
            <person name="Messing J."/>
            <person name="Nelson A.B."/>
            <person name="Fuks G."/>
            <person name="Kavchok S."/>
            <person name="Keizer G."/>
            <person name="Linton E."/>
            <person name="Llaca V."/>
            <person name="Song R."/>
            <person name="Tanyolac B."/>
            <person name="Young S."/>
            <person name="Ho-Il K."/>
            <person name="Hahn J.H."/>
            <person name="Sangsakoo G."/>
            <person name="Vanavichit A."/>
            <person name="de Mattos Luiz.A.T."/>
            <person name="Zimmer P.D."/>
            <person name="Malone G."/>
            <person name="Dellagostin O."/>
            <person name="de Oliveira A.C."/>
            <person name="Bevan M."/>
            <person name="Bancroft I."/>
            <person name="Minx P."/>
            <person name="Cordum H."/>
            <person name="Wilson R."/>
            <person name="Cheng Z."/>
            <person name="Jin W."/>
            <person name="Jiang J."/>
            <person name="Leong S.A."/>
            <person name="Iwama H."/>
            <person name="Gojobori T."/>
            <person name="Itoh T."/>
            <person name="Niimura Y."/>
            <person name="Fujii Y."/>
            <person name="Habara T."/>
            <person name="Sakai H."/>
            <person name="Sato Y."/>
            <person name="Wilson G."/>
            <person name="Kumar K."/>
            <person name="McCouch S."/>
            <person name="Juretic N."/>
            <person name="Hoen D."/>
            <person name="Wright S."/>
            <person name="Bruskiewich R."/>
            <person name="Bureau T."/>
            <person name="Miyao A."/>
            <person name="Hirochika H."/>
            <person name="Nishikawa T."/>
            <person name="Kadowaki K."/>
            <person name="Sugiura M."/>
            <person name="Burr B."/>
            <person name="Sasaki T."/>
        </authorList>
    </citation>
    <scope>NUCLEOTIDE SEQUENCE [LARGE SCALE GENOMIC DNA]</scope>
    <source>
        <strain evidence="3">cv. Nipponbare</strain>
    </source>
</reference>
<feature type="region of interest" description="Disordered" evidence="1">
    <location>
        <begin position="53"/>
        <end position="80"/>
    </location>
</feature>
<feature type="region of interest" description="Disordered" evidence="1">
    <location>
        <begin position="1"/>
        <end position="26"/>
    </location>
</feature>
<evidence type="ECO:0000313" key="2">
    <source>
        <dbReference type="EMBL" id="BAD10045.1"/>
    </source>
</evidence>
<evidence type="ECO:0000313" key="3">
    <source>
        <dbReference type="Proteomes" id="UP000000763"/>
    </source>
</evidence>
<gene>
    <name evidence="2" type="primary">P0708B04.24</name>
</gene>
<organism evidence="2 3">
    <name type="scientific">Oryza sativa subsp. japonica</name>
    <name type="common">Rice</name>
    <dbReference type="NCBI Taxonomy" id="39947"/>
    <lineage>
        <taxon>Eukaryota</taxon>
        <taxon>Viridiplantae</taxon>
        <taxon>Streptophyta</taxon>
        <taxon>Embryophyta</taxon>
        <taxon>Tracheophyta</taxon>
        <taxon>Spermatophyta</taxon>
        <taxon>Magnoliopsida</taxon>
        <taxon>Liliopsida</taxon>
        <taxon>Poales</taxon>
        <taxon>Poaceae</taxon>
        <taxon>BOP clade</taxon>
        <taxon>Oryzoideae</taxon>
        <taxon>Oryzeae</taxon>
        <taxon>Oryzinae</taxon>
        <taxon>Oryza</taxon>
        <taxon>Oryza sativa</taxon>
    </lineage>
</organism>
<proteinExistence type="predicted"/>
<reference evidence="3" key="2">
    <citation type="journal article" date="2008" name="Nucleic Acids Res.">
        <title>The rice annotation project database (RAP-DB): 2008 update.</title>
        <authorList>
            <consortium name="The rice annotation project (RAP)"/>
        </authorList>
    </citation>
    <scope>GENOME REANNOTATION</scope>
    <source>
        <strain evidence="3">cv. Nipponbare</strain>
    </source>
</reference>
<accession>Q6Z8Q5</accession>
<dbReference type="AlphaFoldDB" id="Q6Z8Q5"/>